<dbReference type="EMBL" id="CAADFZ010000069">
    <property type="protein sequence ID" value="VFK65751.1"/>
    <property type="molecule type" value="Genomic_DNA"/>
</dbReference>
<proteinExistence type="predicted"/>
<gene>
    <name evidence="1" type="ORF">BECKUNK1418G_GA0071005_106915</name>
    <name evidence="2" type="ORF">BECKUNK1418H_GA0071006_107115</name>
</gene>
<name>A0A451AI66_9GAMM</name>
<reference evidence="1" key="1">
    <citation type="submission" date="2019-02" db="EMBL/GenBank/DDBJ databases">
        <authorList>
            <person name="Gruber-Vodicka R. H."/>
            <person name="Seah K. B. B."/>
        </authorList>
    </citation>
    <scope>NUCLEOTIDE SEQUENCE</scope>
    <source>
        <strain evidence="2">BECK_BY19</strain>
        <strain evidence="1">BECK_BY8</strain>
    </source>
</reference>
<organism evidence="1">
    <name type="scientific">Candidatus Kentrum sp. UNK</name>
    <dbReference type="NCBI Taxonomy" id="2126344"/>
    <lineage>
        <taxon>Bacteria</taxon>
        <taxon>Pseudomonadati</taxon>
        <taxon>Pseudomonadota</taxon>
        <taxon>Gammaproteobacteria</taxon>
        <taxon>Candidatus Kentrum</taxon>
    </lineage>
</organism>
<evidence type="ECO:0000313" key="1">
    <source>
        <dbReference type="EMBL" id="VFK65751.1"/>
    </source>
</evidence>
<sequence>MGSREHVSASRQDPNGVFLARAPVLSEFLFFRNLNVRGPKIDADVGFDSQPATYGSNPRIELHFLATIQIIFHAETTTETSSENSE</sequence>
<protein>
    <submittedName>
        <fullName evidence="1">Uncharacterized protein</fullName>
    </submittedName>
</protein>
<dbReference type="AlphaFoldDB" id="A0A451AI66"/>
<dbReference type="EMBL" id="CAADGD010000071">
    <property type="protein sequence ID" value="VFK71553.1"/>
    <property type="molecule type" value="Genomic_DNA"/>
</dbReference>
<accession>A0A451AI66</accession>
<evidence type="ECO:0000313" key="2">
    <source>
        <dbReference type="EMBL" id="VFK71553.1"/>
    </source>
</evidence>